<evidence type="ECO:0000256" key="1">
    <source>
        <dbReference type="SAM" id="MobiDB-lite"/>
    </source>
</evidence>
<gene>
    <name evidence="2" type="ORF">EV421DRAFT_1787542</name>
</gene>
<feature type="compositionally biased region" description="Polar residues" evidence="1">
    <location>
        <begin position="30"/>
        <end position="86"/>
    </location>
</feature>
<evidence type="ECO:0000313" key="2">
    <source>
        <dbReference type="EMBL" id="KAK0447683.1"/>
    </source>
</evidence>
<feature type="compositionally biased region" description="Low complexity" evidence="1">
    <location>
        <begin position="1"/>
        <end position="15"/>
    </location>
</feature>
<organism evidence="2 3">
    <name type="scientific">Armillaria borealis</name>
    <dbReference type="NCBI Taxonomy" id="47425"/>
    <lineage>
        <taxon>Eukaryota</taxon>
        <taxon>Fungi</taxon>
        <taxon>Dikarya</taxon>
        <taxon>Basidiomycota</taxon>
        <taxon>Agaricomycotina</taxon>
        <taxon>Agaricomycetes</taxon>
        <taxon>Agaricomycetidae</taxon>
        <taxon>Agaricales</taxon>
        <taxon>Marasmiineae</taxon>
        <taxon>Physalacriaceae</taxon>
        <taxon>Armillaria</taxon>
    </lineage>
</organism>
<feature type="compositionally biased region" description="Polar residues" evidence="1">
    <location>
        <begin position="125"/>
        <end position="143"/>
    </location>
</feature>
<keyword evidence="3" id="KW-1185">Reference proteome</keyword>
<comment type="caution">
    <text evidence="2">The sequence shown here is derived from an EMBL/GenBank/DDBJ whole genome shotgun (WGS) entry which is preliminary data.</text>
</comment>
<feature type="compositionally biased region" description="Low complexity" evidence="1">
    <location>
        <begin position="101"/>
        <end position="120"/>
    </location>
</feature>
<dbReference type="AlphaFoldDB" id="A0AA39JRX2"/>
<evidence type="ECO:0000313" key="3">
    <source>
        <dbReference type="Proteomes" id="UP001175226"/>
    </source>
</evidence>
<dbReference type="Proteomes" id="UP001175226">
    <property type="component" value="Unassembled WGS sequence"/>
</dbReference>
<accession>A0AA39JRX2</accession>
<protein>
    <submittedName>
        <fullName evidence="2">Uncharacterized protein</fullName>
    </submittedName>
</protein>
<sequence length="190" mass="19497">MSAAANNATAPSTSAFGTPAAPTSAFGNPAPTTSAFGNNTQPSAFGTPFGTQRSAFGPVSTTAPVSAFASSNPSPFGPNANTSGGAFSQRPPSAFGPPQPQQSAFSPPTTTATTTTFPPAMASHPSVSMSSAPDFSVKSSSLYKSGKSPYDKLLPPNYLEMVSEEAKEAFKAVKFQWGKVPDWIPPVELR</sequence>
<reference evidence="2" key="1">
    <citation type="submission" date="2023-06" db="EMBL/GenBank/DDBJ databases">
        <authorList>
            <consortium name="Lawrence Berkeley National Laboratory"/>
            <person name="Ahrendt S."/>
            <person name="Sahu N."/>
            <person name="Indic B."/>
            <person name="Wong-Bajracharya J."/>
            <person name="Merenyi Z."/>
            <person name="Ke H.-M."/>
            <person name="Monk M."/>
            <person name="Kocsube S."/>
            <person name="Drula E."/>
            <person name="Lipzen A."/>
            <person name="Balint B."/>
            <person name="Henrissat B."/>
            <person name="Andreopoulos B."/>
            <person name="Martin F.M."/>
            <person name="Harder C.B."/>
            <person name="Rigling D."/>
            <person name="Ford K.L."/>
            <person name="Foster G.D."/>
            <person name="Pangilinan J."/>
            <person name="Papanicolaou A."/>
            <person name="Barry K."/>
            <person name="LaButti K."/>
            <person name="Viragh M."/>
            <person name="Koriabine M."/>
            <person name="Yan M."/>
            <person name="Riley R."/>
            <person name="Champramary S."/>
            <person name="Plett K.L."/>
            <person name="Tsai I.J."/>
            <person name="Slot J."/>
            <person name="Sipos G."/>
            <person name="Plett J."/>
            <person name="Nagy L.G."/>
            <person name="Grigoriev I.V."/>
        </authorList>
    </citation>
    <scope>NUCLEOTIDE SEQUENCE</scope>
    <source>
        <strain evidence="2">FPL87.14</strain>
    </source>
</reference>
<name>A0AA39JRX2_9AGAR</name>
<proteinExistence type="predicted"/>
<dbReference type="EMBL" id="JAUEPT010000011">
    <property type="protein sequence ID" value="KAK0447683.1"/>
    <property type="molecule type" value="Genomic_DNA"/>
</dbReference>
<feature type="region of interest" description="Disordered" evidence="1">
    <location>
        <begin position="1"/>
        <end position="153"/>
    </location>
</feature>